<evidence type="ECO:0000313" key="2">
    <source>
        <dbReference type="Proteomes" id="UP000186601"/>
    </source>
</evidence>
<dbReference type="STRING" id="98765.A0A2R6NW70"/>
<comment type="caution">
    <text evidence="1">The sequence shown here is derived from an EMBL/GenBank/DDBJ whole genome shotgun (WGS) entry which is preliminary data.</text>
</comment>
<accession>A0A2R6NW70</accession>
<dbReference type="AlphaFoldDB" id="A0A2R6NW70"/>
<organism evidence="1 2">
    <name type="scientific">Hermanssonia centrifuga</name>
    <dbReference type="NCBI Taxonomy" id="98765"/>
    <lineage>
        <taxon>Eukaryota</taxon>
        <taxon>Fungi</taxon>
        <taxon>Dikarya</taxon>
        <taxon>Basidiomycota</taxon>
        <taxon>Agaricomycotina</taxon>
        <taxon>Agaricomycetes</taxon>
        <taxon>Polyporales</taxon>
        <taxon>Meruliaceae</taxon>
        <taxon>Hermanssonia</taxon>
    </lineage>
</organism>
<dbReference type="Proteomes" id="UP000186601">
    <property type="component" value="Unassembled WGS sequence"/>
</dbReference>
<sequence>MASSSISTPTTRSRTLLFLSYRDSRASSSRFRRSRIAPQYDDVTGEDEQDRLIDPDAAHITIDTELPPRWYVL</sequence>
<evidence type="ECO:0000313" key="1">
    <source>
        <dbReference type="EMBL" id="PSR78146.1"/>
    </source>
</evidence>
<reference evidence="1 2" key="1">
    <citation type="submission" date="2018-02" db="EMBL/GenBank/DDBJ databases">
        <title>Genome sequence of the basidiomycete white-rot fungus Phlebia centrifuga.</title>
        <authorList>
            <person name="Granchi Z."/>
            <person name="Peng M."/>
            <person name="de Vries R.P."/>
            <person name="Hilden K."/>
            <person name="Makela M.R."/>
            <person name="Grigoriev I."/>
            <person name="Riley R."/>
        </authorList>
    </citation>
    <scope>NUCLEOTIDE SEQUENCE [LARGE SCALE GENOMIC DNA]</scope>
    <source>
        <strain evidence="1 2">FBCC195</strain>
    </source>
</reference>
<proteinExistence type="predicted"/>
<keyword evidence="2" id="KW-1185">Reference proteome</keyword>
<name>A0A2R6NW70_9APHY</name>
<protein>
    <submittedName>
        <fullName evidence="1">Uncharacterized protein</fullName>
    </submittedName>
</protein>
<dbReference type="EMBL" id="MLYV02000756">
    <property type="protein sequence ID" value="PSR78146.1"/>
    <property type="molecule type" value="Genomic_DNA"/>
</dbReference>
<gene>
    <name evidence="1" type="ORF">PHLCEN_2v7555</name>
</gene>